<dbReference type="InterPro" id="IPR052158">
    <property type="entry name" value="INH-QAR"/>
</dbReference>
<accession>A0A5E4YZC3</accession>
<organism evidence="4 5">
    <name type="scientific">Pandoraea aquatica</name>
    <dbReference type="NCBI Taxonomy" id="2508290"/>
    <lineage>
        <taxon>Bacteria</taxon>
        <taxon>Pseudomonadati</taxon>
        <taxon>Pseudomonadota</taxon>
        <taxon>Betaproteobacteria</taxon>
        <taxon>Burkholderiales</taxon>
        <taxon>Burkholderiaceae</taxon>
        <taxon>Pandoraea</taxon>
    </lineage>
</organism>
<dbReference type="CDD" id="cd03137">
    <property type="entry name" value="GATase1_AraC_1"/>
    <property type="match status" value="1"/>
</dbReference>
<dbReference type="Pfam" id="PF12833">
    <property type="entry name" value="HTH_18"/>
    <property type="match status" value="1"/>
</dbReference>
<dbReference type="Proteomes" id="UP000366819">
    <property type="component" value="Unassembled WGS sequence"/>
</dbReference>
<dbReference type="Gene3D" id="3.40.50.880">
    <property type="match status" value="1"/>
</dbReference>
<reference evidence="4 5" key="1">
    <citation type="submission" date="2019-08" db="EMBL/GenBank/DDBJ databases">
        <authorList>
            <person name="Peeters C."/>
        </authorList>
    </citation>
    <scope>NUCLEOTIDE SEQUENCE [LARGE SCALE GENOMIC DNA]</scope>
    <source>
        <strain evidence="4 5">LMG 31011</strain>
    </source>
</reference>
<feature type="domain" description="HTH araC/xylS-type" evidence="3">
    <location>
        <begin position="218"/>
        <end position="316"/>
    </location>
</feature>
<dbReference type="PANTHER" id="PTHR43130:SF3">
    <property type="entry name" value="HTH-TYPE TRANSCRIPTIONAL REGULATOR RV1931C"/>
    <property type="match status" value="1"/>
</dbReference>
<dbReference type="GO" id="GO:0043565">
    <property type="term" value="F:sequence-specific DNA binding"/>
    <property type="evidence" value="ECO:0007669"/>
    <property type="project" value="InterPro"/>
</dbReference>
<keyword evidence="1" id="KW-0805">Transcription regulation</keyword>
<dbReference type="InterPro" id="IPR018060">
    <property type="entry name" value="HTH_AraC"/>
</dbReference>
<proteinExistence type="predicted"/>
<evidence type="ECO:0000256" key="1">
    <source>
        <dbReference type="ARBA" id="ARBA00023015"/>
    </source>
</evidence>
<evidence type="ECO:0000313" key="4">
    <source>
        <dbReference type="EMBL" id="VVE54311.1"/>
    </source>
</evidence>
<evidence type="ECO:0000256" key="2">
    <source>
        <dbReference type="ARBA" id="ARBA00023163"/>
    </source>
</evidence>
<keyword evidence="2" id="KW-0804">Transcription</keyword>
<dbReference type="EMBL" id="CABPSN010000010">
    <property type="protein sequence ID" value="VVE54311.1"/>
    <property type="molecule type" value="Genomic_DNA"/>
</dbReference>
<dbReference type="PROSITE" id="PS01124">
    <property type="entry name" value="HTH_ARAC_FAMILY_2"/>
    <property type="match status" value="1"/>
</dbReference>
<dbReference type="InterPro" id="IPR002818">
    <property type="entry name" value="DJ-1/PfpI"/>
</dbReference>
<dbReference type="GO" id="GO:0003700">
    <property type="term" value="F:DNA-binding transcription factor activity"/>
    <property type="evidence" value="ECO:0007669"/>
    <property type="project" value="InterPro"/>
</dbReference>
<dbReference type="SUPFAM" id="SSF52317">
    <property type="entry name" value="Class I glutamine amidotransferase-like"/>
    <property type="match status" value="1"/>
</dbReference>
<dbReference type="Gene3D" id="1.10.10.60">
    <property type="entry name" value="Homeodomain-like"/>
    <property type="match status" value="1"/>
</dbReference>
<sequence length="323" mass="35380">MALMAFCAMTKRIALVVYPDFQMMSLASMSAFEMANFEREEPLYEVQTVSVEGGLVRDSAGIAVATEPIGRHRYDTVLVAGATYVVPTEPDLVEALRGLAPKVRRIGSICSGAFVLADAGLLNGRRATTHWGQATALQQQHPDVIVEDDRIYVNDGPIWTSAGMTAGIDLALALVEADYGSDVARDTSRLLVVHYRRTGGQSQFSTLSTLEPSSDRVRAALAYAREHLREPLSVEQLAAQVHWSARHFSREFTLQTGLTPAKAIEKLRLEAAQALLEAGEASIARVAIVTGFGDEERMRRAFVRTLGKPPQALLREARERMRA</sequence>
<dbReference type="Pfam" id="PF01965">
    <property type="entry name" value="DJ-1_PfpI"/>
    <property type="match status" value="1"/>
</dbReference>
<dbReference type="AlphaFoldDB" id="A0A5E4YZC3"/>
<dbReference type="PANTHER" id="PTHR43130">
    <property type="entry name" value="ARAC-FAMILY TRANSCRIPTIONAL REGULATOR"/>
    <property type="match status" value="1"/>
</dbReference>
<dbReference type="SUPFAM" id="SSF46689">
    <property type="entry name" value="Homeodomain-like"/>
    <property type="match status" value="2"/>
</dbReference>
<dbReference type="InterPro" id="IPR009057">
    <property type="entry name" value="Homeodomain-like_sf"/>
</dbReference>
<dbReference type="SMART" id="SM00342">
    <property type="entry name" value="HTH_ARAC"/>
    <property type="match status" value="1"/>
</dbReference>
<evidence type="ECO:0000313" key="5">
    <source>
        <dbReference type="Proteomes" id="UP000366819"/>
    </source>
</evidence>
<name>A0A5E4YZC3_9BURK</name>
<gene>
    <name evidence="4" type="ORF">PAQ31011_04932</name>
</gene>
<keyword evidence="5" id="KW-1185">Reference proteome</keyword>
<evidence type="ECO:0000259" key="3">
    <source>
        <dbReference type="PROSITE" id="PS01124"/>
    </source>
</evidence>
<dbReference type="InterPro" id="IPR029062">
    <property type="entry name" value="Class_I_gatase-like"/>
</dbReference>
<protein>
    <submittedName>
        <fullName evidence="4">AraC family transcriptional regulator</fullName>
    </submittedName>
</protein>